<reference evidence="8" key="1">
    <citation type="submission" date="2024-07" db="EMBL/GenBank/DDBJ databases">
        <title>Complete genome sequence of Verrucomicrobiaceae bacterium NT6N.</title>
        <authorList>
            <person name="Huang C."/>
            <person name="Takami H."/>
            <person name="Hamasaki K."/>
        </authorList>
    </citation>
    <scope>NUCLEOTIDE SEQUENCE</scope>
    <source>
        <strain evidence="8">NT6N</strain>
    </source>
</reference>
<dbReference type="GO" id="GO:0005548">
    <property type="term" value="F:phospholipid transporter activity"/>
    <property type="evidence" value="ECO:0007669"/>
    <property type="project" value="TreeGrafter"/>
</dbReference>
<evidence type="ECO:0000256" key="6">
    <source>
        <dbReference type="ARBA" id="ARBA00023136"/>
    </source>
</evidence>
<keyword evidence="3" id="KW-0813">Transport</keyword>
<dbReference type="AlphaFoldDB" id="A0AAT9FMD9"/>
<evidence type="ECO:0000256" key="7">
    <source>
        <dbReference type="RuleBase" id="RU362044"/>
    </source>
</evidence>
<dbReference type="PANTHER" id="PTHR30188">
    <property type="entry name" value="ABC TRANSPORTER PERMEASE PROTEIN-RELATED"/>
    <property type="match status" value="1"/>
</dbReference>
<name>A0AAT9FMD9_9BACT</name>
<comment type="similarity">
    <text evidence="2 7">Belongs to the MlaE permease family.</text>
</comment>
<evidence type="ECO:0000256" key="4">
    <source>
        <dbReference type="ARBA" id="ARBA00022692"/>
    </source>
</evidence>
<dbReference type="EMBL" id="AP026866">
    <property type="protein sequence ID" value="BDS07140.1"/>
    <property type="molecule type" value="Genomic_DNA"/>
</dbReference>
<sequence>MLSALGRPLLGILDYLGELAGLAGQIVESLIRGKKRWRLLIDQLVEIGFSSQPVVIITGAFVGAVLAAQGLFQLSGMKMESMGGALVSVGMLRELGPTLTGIMLAGRVGASMSAEIGTMKVTEQIDALRSMSVHPIDYLVTPRLIAMIISVPLLITEAAAFGIAASWVVGTQTFGVSEAWWSLHTREHTELADIYIALIKGTIFGILIVLISCHQGLKASHGAVGVGKGTTHAMVFSSLAILIFNFFLTMLMNILFPIGLAG</sequence>
<dbReference type="NCBIfam" id="TIGR00056">
    <property type="entry name" value="MlaE family lipid ABC transporter permease subunit"/>
    <property type="match status" value="1"/>
</dbReference>
<accession>A0AAT9FMD9</accession>
<evidence type="ECO:0000256" key="1">
    <source>
        <dbReference type="ARBA" id="ARBA00004141"/>
    </source>
</evidence>
<dbReference type="KEGG" id="osu:NT6N_21800"/>
<dbReference type="PANTHER" id="PTHR30188:SF4">
    <property type="entry name" value="PROTEIN TRIGALACTOSYLDIACYLGLYCEROL 1, CHLOROPLASTIC"/>
    <property type="match status" value="1"/>
</dbReference>
<evidence type="ECO:0000256" key="3">
    <source>
        <dbReference type="ARBA" id="ARBA00022448"/>
    </source>
</evidence>
<protein>
    <submittedName>
        <fullName evidence="8">ABC transporter permease</fullName>
    </submittedName>
</protein>
<comment type="caution">
    <text evidence="7">Lacks conserved residue(s) required for the propagation of feature annotation.</text>
</comment>
<evidence type="ECO:0000256" key="2">
    <source>
        <dbReference type="ARBA" id="ARBA00007556"/>
    </source>
</evidence>
<evidence type="ECO:0000256" key="5">
    <source>
        <dbReference type="ARBA" id="ARBA00022989"/>
    </source>
</evidence>
<dbReference type="InterPro" id="IPR003453">
    <property type="entry name" value="ABC_MlaE_roteobac"/>
</dbReference>
<comment type="subcellular location">
    <subcellularLocation>
        <location evidence="1">Membrane</location>
        <topology evidence="1">Multi-pass membrane protein</topology>
    </subcellularLocation>
</comment>
<keyword evidence="4 7" id="KW-0812">Transmembrane</keyword>
<organism evidence="8">
    <name type="scientific">Oceaniferula spumae</name>
    <dbReference type="NCBI Taxonomy" id="2979115"/>
    <lineage>
        <taxon>Bacteria</taxon>
        <taxon>Pseudomonadati</taxon>
        <taxon>Verrucomicrobiota</taxon>
        <taxon>Verrucomicrobiia</taxon>
        <taxon>Verrucomicrobiales</taxon>
        <taxon>Verrucomicrobiaceae</taxon>
        <taxon>Oceaniferula</taxon>
    </lineage>
</organism>
<feature type="transmembrane region" description="Helical" evidence="7">
    <location>
        <begin position="144"/>
        <end position="169"/>
    </location>
</feature>
<dbReference type="InterPro" id="IPR030802">
    <property type="entry name" value="Permease_MalE"/>
</dbReference>
<gene>
    <name evidence="8" type="ORF">NT6N_21800</name>
</gene>
<proteinExistence type="inferred from homology"/>
<dbReference type="GO" id="GO:0043190">
    <property type="term" value="C:ATP-binding cassette (ABC) transporter complex"/>
    <property type="evidence" value="ECO:0007669"/>
    <property type="project" value="InterPro"/>
</dbReference>
<evidence type="ECO:0000313" key="8">
    <source>
        <dbReference type="EMBL" id="BDS07140.1"/>
    </source>
</evidence>
<dbReference type="Pfam" id="PF02405">
    <property type="entry name" value="MlaE"/>
    <property type="match status" value="1"/>
</dbReference>
<feature type="transmembrane region" description="Helical" evidence="7">
    <location>
        <begin position="194"/>
        <end position="213"/>
    </location>
</feature>
<keyword evidence="5 7" id="KW-1133">Transmembrane helix</keyword>
<keyword evidence="6 7" id="KW-0472">Membrane</keyword>
<feature type="transmembrane region" description="Helical" evidence="7">
    <location>
        <begin position="54"/>
        <end position="72"/>
    </location>
</feature>
<feature type="transmembrane region" description="Helical" evidence="7">
    <location>
        <begin position="234"/>
        <end position="256"/>
    </location>
</feature>